<dbReference type="eggNOG" id="ENOG5030456">
    <property type="taxonomic scope" value="Bacteria"/>
</dbReference>
<dbReference type="Pfam" id="PF14103">
    <property type="entry name" value="DUF4276"/>
    <property type="match status" value="1"/>
</dbReference>
<sequence length="224" mass="25926">MKPKMKQVYIYCEGQTEESFINEILYPYFFNISIVVCPIICSTKRTAIKKYKGGVSDYAKIKKELSLISKRHPNEYVTTMFDYYAMPCDTPGICNNEPDINVRIKQIEQKIDADIGQRNCNFHFMLHEFEGILFSKPDSFALIANEDVVNKIKEIRDKYQTPEHINNSPKTAPSKILEKLIPNYSKVTNGTLLSKEMGINIIMEQCPHFREWIQGIAHLCTNDK</sequence>
<reference evidence="2 3" key="1">
    <citation type="submission" date="2011-08" db="EMBL/GenBank/DDBJ databases">
        <title>The Genome Sequence of Johnsonella ignava ATCC 51276.</title>
        <authorList>
            <consortium name="The Broad Institute Genome Sequencing Platform"/>
            <person name="Earl A."/>
            <person name="Ward D."/>
            <person name="Feldgarden M."/>
            <person name="Gevers D."/>
            <person name="Izard J."/>
            <person name="Blanton J.M."/>
            <person name="Baranova O.V."/>
            <person name="Dewhirst F.E."/>
            <person name="Young S.K."/>
            <person name="Zeng Q."/>
            <person name="Gargeya S."/>
            <person name="Fitzgerald M."/>
            <person name="Haas B."/>
            <person name="Abouelleil A."/>
            <person name="Alvarado L."/>
            <person name="Arachchi H.M."/>
            <person name="Berlin A."/>
            <person name="Brown A."/>
            <person name="Chapman S.B."/>
            <person name="Chen Z."/>
            <person name="Dunbar C."/>
            <person name="Freedman E."/>
            <person name="Gearin G."/>
            <person name="Gellesch M."/>
            <person name="Goldberg J."/>
            <person name="Griggs A."/>
            <person name="Gujja S."/>
            <person name="Heiman D."/>
            <person name="Howarth C."/>
            <person name="Larson L."/>
            <person name="Lui A."/>
            <person name="MacDonald P.J.P."/>
            <person name="Montmayeur A."/>
            <person name="Murphy C."/>
            <person name="Neiman D."/>
            <person name="Pearson M."/>
            <person name="Priest M."/>
            <person name="Roberts A."/>
            <person name="Saif S."/>
            <person name="Shea T."/>
            <person name="Shenoy N."/>
            <person name="Sisk P."/>
            <person name="Stolte C."/>
            <person name="Sykes S."/>
            <person name="Wortman J."/>
            <person name="Nusbaum C."/>
            <person name="Birren B."/>
        </authorList>
    </citation>
    <scope>NUCLEOTIDE SEQUENCE [LARGE SCALE GENOMIC DNA]</scope>
    <source>
        <strain evidence="2 3">ATCC 51276</strain>
    </source>
</reference>
<protein>
    <recommendedName>
        <fullName evidence="4">DUF4276 family protein</fullName>
    </recommendedName>
</protein>
<accession>G5GJM3</accession>
<evidence type="ECO:0008006" key="4">
    <source>
        <dbReference type="Google" id="ProtNLM"/>
    </source>
</evidence>
<organism evidence="2 3">
    <name type="scientific">Johnsonella ignava ATCC 51276</name>
    <dbReference type="NCBI Taxonomy" id="679200"/>
    <lineage>
        <taxon>Bacteria</taxon>
        <taxon>Bacillati</taxon>
        <taxon>Bacillota</taxon>
        <taxon>Clostridia</taxon>
        <taxon>Lachnospirales</taxon>
        <taxon>Lachnospiraceae</taxon>
        <taxon>Johnsonella</taxon>
    </lineage>
</organism>
<comment type="caution">
    <text evidence="2">The sequence shown here is derived from an EMBL/GenBank/DDBJ whole genome shotgun (WGS) entry which is preliminary data.</text>
</comment>
<dbReference type="InterPro" id="IPR025455">
    <property type="entry name" value="DUF4276"/>
</dbReference>
<name>G5GJM3_9FIRM</name>
<keyword evidence="1" id="KW-1133">Transmembrane helix</keyword>
<dbReference type="HOGENOM" id="CLU_108966_0_0_9"/>
<evidence type="ECO:0000313" key="3">
    <source>
        <dbReference type="Proteomes" id="UP000003011"/>
    </source>
</evidence>
<keyword evidence="1" id="KW-0472">Membrane</keyword>
<keyword evidence="3" id="KW-1185">Reference proteome</keyword>
<dbReference type="EMBL" id="ACZL01000030">
    <property type="protein sequence ID" value="EHI55044.1"/>
    <property type="molecule type" value="Genomic_DNA"/>
</dbReference>
<keyword evidence="1" id="KW-0812">Transmembrane</keyword>
<feature type="transmembrane region" description="Helical" evidence="1">
    <location>
        <begin position="24"/>
        <end position="42"/>
    </location>
</feature>
<dbReference type="Proteomes" id="UP000003011">
    <property type="component" value="Unassembled WGS sequence"/>
</dbReference>
<proteinExistence type="predicted"/>
<dbReference type="AlphaFoldDB" id="G5GJM3"/>
<dbReference type="STRING" id="679200.HMPREF9333_01763"/>
<evidence type="ECO:0000313" key="2">
    <source>
        <dbReference type="EMBL" id="EHI55044.1"/>
    </source>
</evidence>
<gene>
    <name evidence="2" type="ORF">HMPREF9333_01763</name>
</gene>
<dbReference type="RefSeq" id="WP_005541546.1">
    <property type="nucleotide sequence ID" value="NZ_JH378835.1"/>
</dbReference>
<evidence type="ECO:0000256" key="1">
    <source>
        <dbReference type="SAM" id="Phobius"/>
    </source>
</evidence>